<dbReference type="Proteomes" id="UP001497525">
    <property type="component" value="Unassembled WGS sequence"/>
</dbReference>
<keyword evidence="8" id="KW-0812">Transmembrane</keyword>
<dbReference type="GO" id="GO:0005829">
    <property type="term" value="C:cytosol"/>
    <property type="evidence" value="ECO:0007669"/>
    <property type="project" value="TreeGrafter"/>
</dbReference>
<evidence type="ECO:0000259" key="10">
    <source>
        <dbReference type="PROSITE" id="PS50056"/>
    </source>
</evidence>
<evidence type="ECO:0000256" key="5">
    <source>
        <dbReference type="PIRSR" id="PIRSR608356-50"/>
    </source>
</evidence>
<evidence type="ECO:0000259" key="9">
    <source>
        <dbReference type="PROSITE" id="PS50055"/>
    </source>
</evidence>
<dbReference type="Pfam" id="PF00102">
    <property type="entry name" value="Y_phosphatase"/>
    <property type="match status" value="2"/>
</dbReference>
<feature type="region of interest" description="Disordered" evidence="7">
    <location>
        <begin position="1283"/>
        <end position="1308"/>
    </location>
</feature>
<feature type="region of interest" description="Disordered" evidence="7">
    <location>
        <begin position="997"/>
        <end position="1028"/>
    </location>
</feature>
<feature type="compositionally biased region" description="Low complexity" evidence="7">
    <location>
        <begin position="655"/>
        <end position="665"/>
    </location>
</feature>
<feature type="compositionally biased region" description="Polar residues" evidence="7">
    <location>
        <begin position="392"/>
        <end position="401"/>
    </location>
</feature>
<evidence type="ECO:0000256" key="7">
    <source>
        <dbReference type="SAM" id="MobiDB-lite"/>
    </source>
</evidence>
<gene>
    <name evidence="11" type="ORF">CDAUBV1_LOCUS379</name>
</gene>
<dbReference type="PROSITE" id="PS00383">
    <property type="entry name" value="TYR_PHOSPHATASE_1"/>
    <property type="match status" value="1"/>
</dbReference>
<proteinExistence type="predicted"/>
<keyword evidence="4" id="KW-0904">Protein phosphatase</keyword>
<feature type="binding site" evidence="6">
    <location>
        <position position="1139"/>
    </location>
    <ligand>
        <name>substrate</name>
    </ligand>
</feature>
<feature type="region of interest" description="Disordered" evidence="7">
    <location>
        <begin position="631"/>
        <end position="665"/>
    </location>
</feature>
<sequence length="1308" mass="142146">MSFAEPKTELCVLQNQNRSPSVVFLALIFSVLCQWLRLKVYLQNFSTCLFETVRHVQIDWNIKILGERYDECLLYSAKEHSSSGRDYAGGYHECPEPFCASFISIIFHDPTPTSNLPHFPLCLKSLFSHKRSWQLNVILRTLSDKAKWRVKPPTPYITKYHGTCKHIPYLFYILFFLILLPNFCVGWSITTSIPPSSKQSSSRTPLLSFPVEDGKVIGPFSEPVKSAVGVQDLPPLTALSVDPIPTPSIPEHFMTNSSERRHDARKATGLPDPYNGGLIKRIRRGLKPVIENNDAGKFVISPAGNNKSRSTELQLSVGFACAVGSIFLALLLTLLAFWCVSRRHRQKAPSDGDNSKEYTSGLVSPTSPPSISKTQIPESNLKSVKPKLSIALDSSTSSPPSAQIAAQKPVQETDKNNFTHLLKPCYFCFDCCASSFRSEHEKAAADELDPITNSPKLDLPIRNFPTGKSNSLPRSTRSTSLNQTQVRSAPQSVTNLKRSGSTGSPSLATRRHVALPPSLLTNMPSIVTPSPTFETRAVQIQLQKSPFVPYVVPEQPTTQPFSEFPGRNNAPKVIGTPEEAGSTQSTTLPAVIQLSPFSPVPNSSKSDPLTSSSPSDVKGVGVSSRIAVKLDPSAPATSAVRSRTKGLLESRRGSHTSLTLSLSPSVDLPSTCSVSIPTSSLDPNPDIEVATTGRSAGSDIPISTLLGACEQTAGVCYSAHSTCSQEQASGYFEPDTEMAEAQLSGGLQRSANSTGTSSPLAVYGTTTQSPLSSHHPSVITSHRGYGEPCNPYVQRVLHSSCYHHCRCRHHHHPACHCRSEQGFPCPYGNPSHQRSHDLDQLLNNSQPLTCEKLSSKLKENTTFFSEFWNIPMNLANKKDLPIPGVGQKNRYQSILPNYSTRVVLPMVNNDLATTYINANYIRGYNDRPNAFIATQGPMSHTVNDFWLMVWHSHAPAIVMITKLVEKREVKCELYLPNTLPEDPAMATVLADTPVSSTSRTGSSFASSSPLSSASPSASTSDSCAGSRPSSARALMTVASRSSDSGATSLGEDKAESVFSAATGASAADHQQQQVKLAECTSQEANQIVAPPMATQTFGDIKITVEDMEEFEGFTVRHLLLQRKQEERRVSHFWYTAWPDHSSPETTPASARQLLQLVQAAEACRRQSHRGVSSKASSAASRQPQEEAGAAPISVEHDVSAAKSPATSSDEGGPIIVHCSAGLGRTGCFIALCIGCEQLQAEGCVDVLRIVSRLRLDRGGMVQTHEQYEFIHHALATFPSFWSGRPLPPGEGQPDPLPRNADVFLSPDP</sequence>
<evidence type="ECO:0000313" key="11">
    <source>
        <dbReference type="EMBL" id="CAL5129465.1"/>
    </source>
</evidence>
<keyword evidence="8" id="KW-0472">Membrane</keyword>
<reference evidence="11" key="1">
    <citation type="submission" date="2024-06" db="EMBL/GenBank/DDBJ databases">
        <authorList>
            <person name="Liu X."/>
            <person name="Lenzi L."/>
            <person name="Haldenby T S."/>
            <person name="Uol C."/>
        </authorList>
    </citation>
    <scope>NUCLEOTIDE SEQUENCE</scope>
</reference>
<dbReference type="Gene3D" id="3.90.190.10">
    <property type="entry name" value="Protein tyrosine phosphatase superfamily"/>
    <property type="match status" value="1"/>
</dbReference>
<feature type="domain" description="Tyrosine specific protein phosphatases" evidence="10">
    <location>
        <begin position="1195"/>
        <end position="1268"/>
    </location>
</feature>
<feature type="compositionally biased region" description="Polar residues" evidence="7">
    <location>
        <begin position="357"/>
        <end position="378"/>
    </location>
</feature>
<feature type="region of interest" description="Disordered" evidence="7">
    <location>
        <begin position="1166"/>
        <end position="1210"/>
    </location>
</feature>
<organism evidence="11 12">
    <name type="scientific">Calicophoron daubneyi</name>
    <name type="common">Rumen fluke</name>
    <name type="synonym">Paramphistomum daubneyi</name>
    <dbReference type="NCBI Taxonomy" id="300641"/>
    <lineage>
        <taxon>Eukaryota</taxon>
        <taxon>Metazoa</taxon>
        <taxon>Spiralia</taxon>
        <taxon>Lophotrochozoa</taxon>
        <taxon>Platyhelminthes</taxon>
        <taxon>Trematoda</taxon>
        <taxon>Digenea</taxon>
        <taxon>Plagiorchiida</taxon>
        <taxon>Pronocephalata</taxon>
        <taxon>Paramphistomoidea</taxon>
        <taxon>Paramphistomidae</taxon>
        <taxon>Calicophoron</taxon>
    </lineage>
</organism>
<dbReference type="SUPFAM" id="SSF52799">
    <property type="entry name" value="(Phosphotyrosine protein) phosphatases II"/>
    <property type="match status" value="1"/>
</dbReference>
<feature type="region of interest" description="Disordered" evidence="7">
    <location>
        <begin position="558"/>
        <end position="618"/>
    </location>
</feature>
<feature type="transmembrane region" description="Helical" evidence="8">
    <location>
        <begin position="169"/>
        <end position="189"/>
    </location>
</feature>
<dbReference type="InterPro" id="IPR000242">
    <property type="entry name" value="PTP_cat"/>
</dbReference>
<evidence type="ECO:0000256" key="1">
    <source>
        <dbReference type="ARBA" id="ARBA00013064"/>
    </source>
</evidence>
<feature type="compositionally biased region" description="Low complexity" evidence="7">
    <location>
        <begin position="997"/>
        <end position="1026"/>
    </location>
</feature>
<evidence type="ECO:0000256" key="3">
    <source>
        <dbReference type="ARBA" id="ARBA00022801"/>
    </source>
</evidence>
<evidence type="ECO:0000256" key="2">
    <source>
        <dbReference type="ARBA" id="ARBA00022553"/>
    </source>
</evidence>
<dbReference type="InterPro" id="IPR016130">
    <property type="entry name" value="Tyr_Pase_AS"/>
</dbReference>
<feature type="region of interest" description="Disordered" evidence="7">
    <location>
        <begin position="447"/>
        <end position="510"/>
    </location>
</feature>
<protein>
    <recommendedName>
        <fullName evidence="1">protein-tyrosine-phosphatase</fullName>
        <ecNumber evidence="1">3.1.3.48</ecNumber>
    </recommendedName>
</protein>
<dbReference type="InterPro" id="IPR003595">
    <property type="entry name" value="Tyr_Pase_cat"/>
</dbReference>
<evidence type="ECO:0000313" key="12">
    <source>
        <dbReference type="Proteomes" id="UP001497525"/>
    </source>
</evidence>
<feature type="compositionally biased region" description="Polar residues" evidence="7">
    <location>
        <begin position="1169"/>
        <end position="1182"/>
    </location>
</feature>
<comment type="caution">
    <text evidence="11">The sequence shown here is derived from an EMBL/GenBank/DDBJ whole genome shotgun (WGS) entry which is preliminary data.</text>
</comment>
<dbReference type="EC" id="3.1.3.48" evidence="1"/>
<dbReference type="PANTHER" id="PTHR46198">
    <property type="entry name" value="PROTEIN-TYROSINE-PHOSPHATASE"/>
    <property type="match status" value="1"/>
</dbReference>
<feature type="region of interest" description="Disordered" evidence="7">
    <location>
        <begin position="391"/>
        <end position="410"/>
    </location>
</feature>
<accession>A0AAV2SZ13</accession>
<dbReference type="GO" id="GO:0007165">
    <property type="term" value="P:signal transduction"/>
    <property type="evidence" value="ECO:0007669"/>
    <property type="project" value="TreeGrafter"/>
</dbReference>
<keyword evidence="8" id="KW-1133">Transmembrane helix</keyword>
<evidence type="ECO:0000256" key="6">
    <source>
        <dbReference type="PIRSR" id="PIRSR608356-51"/>
    </source>
</evidence>
<evidence type="ECO:0000256" key="8">
    <source>
        <dbReference type="SAM" id="Phobius"/>
    </source>
</evidence>
<dbReference type="GO" id="GO:0019901">
    <property type="term" value="F:protein kinase binding"/>
    <property type="evidence" value="ECO:0007669"/>
    <property type="project" value="TreeGrafter"/>
</dbReference>
<feature type="compositionally biased region" description="Polar residues" evidence="7">
    <location>
        <begin position="466"/>
        <end position="507"/>
    </location>
</feature>
<dbReference type="CDD" id="cd14547">
    <property type="entry name" value="PTPc-KIM"/>
    <property type="match status" value="1"/>
</dbReference>
<name>A0AAV2SZ13_CALDB</name>
<feature type="transmembrane region" description="Helical" evidence="8">
    <location>
        <begin position="315"/>
        <end position="340"/>
    </location>
</feature>
<dbReference type="PANTHER" id="PTHR46198:SF4">
    <property type="entry name" value="PROTEIN-TYROSINE-PHOSPHATASE"/>
    <property type="match status" value="1"/>
</dbReference>
<feature type="domain" description="Tyrosine-protein phosphatase" evidence="9">
    <location>
        <begin position="888"/>
        <end position="1277"/>
    </location>
</feature>
<dbReference type="SMART" id="SM00404">
    <property type="entry name" value="PTPc_motif"/>
    <property type="match status" value="1"/>
</dbReference>
<feature type="transmembrane region" description="Helical" evidence="8">
    <location>
        <begin position="20"/>
        <end position="38"/>
    </location>
</feature>
<feature type="active site" description="Phosphocysteine intermediate" evidence="5">
    <location>
        <position position="1218"/>
    </location>
</feature>
<dbReference type="GO" id="GO:0030054">
    <property type="term" value="C:cell junction"/>
    <property type="evidence" value="ECO:0007669"/>
    <property type="project" value="TreeGrafter"/>
</dbReference>
<dbReference type="PROSITE" id="PS50056">
    <property type="entry name" value="TYR_PHOSPHATASE_2"/>
    <property type="match status" value="1"/>
</dbReference>
<feature type="region of interest" description="Disordered" evidence="7">
    <location>
        <begin position="346"/>
        <end position="378"/>
    </location>
</feature>
<dbReference type="InterPro" id="IPR000387">
    <property type="entry name" value="Tyr_Pase_dom"/>
</dbReference>
<dbReference type="GO" id="GO:0005886">
    <property type="term" value="C:plasma membrane"/>
    <property type="evidence" value="ECO:0007669"/>
    <property type="project" value="TreeGrafter"/>
</dbReference>
<feature type="compositionally biased region" description="Pro residues" evidence="7">
    <location>
        <begin position="1285"/>
        <end position="1296"/>
    </location>
</feature>
<dbReference type="GO" id="GO:0004725">
    <property type="term" value="F:protein tyrosine phosphatase activity"/>
    <property type="evidence" value="ECO:0007669"/>
    <property type="project" value="UniProtKB-EC"/>
</dbReference>
<dbReference type="PROSITE" id="PS50055">
    <property type="entry name" value="TYR_PHOSPHATASE_PTP"/>
    <property type="match status" value="1"/>
</dbReference>
<dbReference type="EMBL" id="CAXLJL010000002">
    <property type="protein sequence ID" value="CAL5129465.1"/>
    <property type="molecule type" value="Genomic_DNA"/>
</dbReference>
<dbReference type="PRINTS" id="PR00700">
    <property type="entry name" value="PRTYPHPHTASE"/>
</dbReference>
<feature type="compositionally biased region" description="Low complexity" evidence="7">
    <location>
        <begin position="601"/>
        <end position="615"/>
    </location>
</feature>
<dbReference type="InterPro" id="IPR029021">
    <property type="entry name" value="Prot-tyrosine_phosphatase-like"/>
</dbReference>
<keyword evidence="3" id="KW-0378">Hydrolase</keyword>
<dbReference type="InterPro" id="IPR008356">
    <property type="entry name" value="Tyr_Pase_KIM-con"/>
</dbReference>
<keyword evidence="2" id="KW-0597">Phosphoprotein</keyword>
<dbReference type="SMART" id="SM00194">
    <property type="entry name" value="PTPc"/>
    <property type="match status" value="1"/>
</dbReference>
<feature type="binding site" evidence="6">
    <location>
        <position position="1262"/>
    </location>
    <ligand>
        <name>substrate</name>
    </ligand>
</feature>
<evidence type="ECO:0000256" key="4">
    <source>
        <dbReference type="ARBA" id="ARBA00022912"/>
    </source>
</evidence>
<feature type="binding site" evidence="6">
    <location>
        <begin position="1218"/>
        <end position="1224"/>
    </location>
    <ligand>
        <name>substrate</name>
    </ligand>
</feature>